<dbReference type="KEGG" id="hau:Haur_1886"/>
<evidence type="ECO:0000256" key="1">
    <source>
        <dbReference type="ARBA" id="ARBA00006962"/>
    </source>
</evidence>
<name>A9AUK2_HERA2</name>
<dbReference type="GO" id="GO:0008194">
    <property type="term" value="F:UDP-glycosyltransferase activity"/>
    <property type="evidence" value="ECO:0007669"/>
    <property type="project" value="InterPro"/>
</dbReference>
<evidence type="ECO:0000259" key="4">
    <source>
        <dbReference type="Pfam" id="PF06722"/>
    </source>
</evidence>
<reference evidence="6 7" key="1">
    <citation type="journal article" date="2011" name="Stand. Genomic Sci.">
        <title>Complete genome sequence of the filamentous gliding predatory bacterium Herpetosiphon aurantiacus type strain (114-95(T)).</title>
        <authorList>
            <person name="Kiss H."/>
            <person name="Nett M."/>
            <person name="Domin N."/>
            <person name="Martin K."/>
            <person name="Maresca J.A."/>
            <person name="Copeland A."/>
            <person name="Lapidus A."/>
            <person name="Lucas S."/>
            <person name="Berry K.W."/>
            <person name="Glavina Del Rio T."/>
            <person name="Dalin E."/>
            <person name="Tice H."/>
            <person name="Pitluck S."/>
            <person name="Richardson P."/>
            <person name="Bruce D."/>
            <person name="Goodwin L."/>
            <person name="Han C."/>
            <person name="Detter J.C."/>
            <person name="Schmutz J."/>
            <person name="Brettin T."/>
            <person name="Land M."/>
            <person name="Hauser L."/>
            <person name="Kyrpides N.C."/>
            <person name="Ivanova N."/>
            <person name="Goker M."/>
            <person name="Woyke T."/>
            <person name="Klenk H.P."/>
            <person name="Bryant D.A."/>
        </authorList>
    </citation>
    <scope>NUCLEOTIDE SEQUENCE [LARGE SCALE GENOMIC DNA]</scope>
    <source>
        <strain evidence="7">ATCC 23779 / DSM 785 / 114-95</strain>
    </source>
</reference>
<dbReference type="CAZy" id="GT1">
    <property type="family name" value="Glycosyltransferase Family 1"/>
</dbReference>
<dbReference type="STRING" id="316274.Haur_1886"/>
<keyword evidence="3" id="KW-0808">Transferase</keyword>
<keyword evidence="7" id="KW-1185">Reference proteome</keyword>
<accession>A9AUK2</accession>
<keyword evidence="2" id="KW-0328">Glycosyltransferase</keyword>
<dbReference type="InterPro" id="IPR048284">
    <property type="entry name" value="EryCIII-like_N"/>
</dbReference>
<dbReference type="GO" id="GO:0016758">
    <property type="term" value="F:hexosyltransferase activity"/>
    <property type="evidence" value="ECO:0007669"/>
    <property type="project" value="UniProtKB-ARBA"/>
</dbReference>
<dbReference type="InterPro" id="IPR010610">
    <property type="entry name" value="EryCIII-like_C"/>
</dbReference>
<dbReference type="InParanoid" id="A9AUK2"/>
<evidence type="ECO:0000259" key="5">
    <source>
        <dbReference type="Pfam" id="PF21036"/>
    </source>
</evidence>
<evidence type="ECO:0000256" key="2">
    <source>
        <dbReference type="ARBA" id="ARBA00022676"/>
    </source>
</evidence>
<evidence type="ECO:0000313" key="7">
    <source>
        <dbReference type="Proteomes" id="UP000000787"/>
    </source>
</evidence>
<dbReference type="EMBL" id="CP000875">
    <property type="protein sequence ID" value="ABX04529.1"/>
    <property type="molecule type" value="Genomic_DNA"/>
</dbReference>
<evidence type="ECO:0000313" key="6">
    <source>
        <dbReference type="EMBL" id="ABX04529.1"/>
    </source>
</evidence>
<dbReference type="Pfam" id="PF21036">
    <property type="entry name" value="EryCIII-like_N"/>
    <property type="match status" value="1"/>
</dbReference>
<dbReference type="Gene3D" id="3.40.50.2000">
    <property type="entry name" value="Glycogen Phosphorylase B"/>
    <property type="match status" value="2"/>
</dbReference>
<dbReference type="BioCyc" id="HAUR316274:GHYA-1915-MONOMER"/>
<dbReference type="HOGENOM" id="CLU_000537_7_0_0"/>
<dbReference type="eggNOG" id="COG1819">
    <property type="taxonomic scope" value="Bacteria"/>
</dbReference>
<dbReference type="InterPro" id="IPR002213">
    <property type="entry name" value="UDP_glucos_trans"/>
</dbReference>
<sequence>MRVLFTTNPGVGHLNPMLPLAHALQQAGHSLAFASAAAFGPTIEAHGFRCFAAGLDWLQSQLEHYFPETSTMSLEELSAWFISDLFADLAAQYMVPDLLAICHEWQPDLIVRNDFEFGGYIAAECLGIPHATLSISFFLPIATLEPLIGDQLAFLRSSHGLAPYPALDRLYHYAYLASGPLRCQEQIIPTMHAIQPQTMIKQSANQLPTWVTQLGDRPTVYASMGTVFNRTADIFPTILAALRDEPINLILTIGRNQDPAQFGPQPAHIHIEQFIPQDLLFPYCDLFITHTSFHTMMSAFKCGLPLLMLPISADEPVCALRGLELGIGRIIKRPKQFDQFFDDSIPELSPTAVRTAVHELLHNPSYRQNAQQLQAEIRALPELESAVALLTKLAAEKQPQRAH</sequence>
<dbReference type="Pfam" id="PF06722">
    <property type="entry name" value="EryCIII-like_C"/>
    <property type="match status" value="1"/>
</dbReference>
<evidence type="ECO:0000256" key="3">
    <source>
        <dbReference type="ARBA" id="ARBA00022679"/>
    </source>
</evidence>
<comment type="similarity">
    <text evidence="1">Belongs to the glycosyltransferase 28 family.</text>
</comment>
<dbReference type="GO" id="GO:0017000">
    <property type="term" value="P:antibiotic biosynthetic process"/>
    <property type="evidence" value="ECO:0007669"/>
    <property type="project" value="UniProtKB-ARBA"/>
</dbReference>
<organism evidence="6 7">
    <name type="scientific">Herpetosiphon aurantiacus (strain ATCC 23779 / DSM 785 / 114-95)</name>
    <dbReference type="NCBI Taxonomy" id="316274"/>
    <lineage>
        <taxon>Bacteria</taxon>
        <taxon>Bacillati</taxon>
        <taxon>Chloroflexota</taxon>
        <taxon>Chloroflexia</taxon>
        <taxon>Herpetosiphonales</taxon>
        <taxon>Herpetosiphonaceae</taxon>
        <taxon>Herpetosiphon</taxon>
    </lineage>
</organism>
<dbReference type="SUPFAM" id="SSF53756">
    <property type="entry name" value="UDP-Glycosyltransferase/glycogen phosphorylase"/>
    <property type="match status" value="1"/>
</dbReference>
<dbReference type="AlphaFoldDB" id="A9AUK2"/>
<dbReference type="CDD" id="cd03784">
    <property type="entry name" value="GT1_Gtf-like"/>
    <property type="match status" value="1"/>
</dbReference>
<gene>
    <name evidence="6" type="ordered locus">Haur_1886</name>
</gene>
<dbReference type="PANTHER" id="PTHR48050:SF13">
    <property type="entry name" value="STEROL 3-BETA-GLUCOSYLTRANSFERASE UGT80A2"/>
    <property type="match status" value="1"/>
</dbReference>
<feature type="domain" description="Erythromycin biosynthesis protein CIII-like C-terminal" evidence="4">
    <location>
        <begin position="247"/>
        <end position="384"/>
    </location>
</feature>
<protein>
    <submittedName>
        <fullName evidence="6">Glycosyltransferase, MGT family</fullName>
    </submittedName>
</protein>
<dbReference type="PANTHER" id="PTHR48050">
    <property type="entry name" value="STEROL 3-BETA-GLUCOSYLTRANSFERASE"/>
    <property type="match status" value="1"/>
</dbReference>
<dbReference type="Proteomes" id="UP000000787">
    <property type="component" value="Chromosome"/>
</dbReference>
<feature type="domain" description="Erythromycin biosynthesis protein CIII-like N-terminal" evidence="5">
    <location>
        <begin position="23"/>
        <end position="135"/>
    </location>
</feature>
<dbReference type="InterPro" id="IPR050426">
    <property type="entry name" value="Glycosyltransferase_28"/>
</dbReference>
<proteinExistence type="inferred from homology"/>